<feature type="region of interest" description="Disordered" evidence="1">
    <location>
        <begin position="1"/>
        <end position="86"/>
    </location>
</feature>
<dbReference type="InterPro" id="IPR036513">
    <property type="entry name" value="STAS_dom_sf"/>
</dbReference>
<evidence type="ECO:0000256" key="1">
    <source>
        <dbReference type="SAM" id="MobiDB-lite"/>
    </source>
</evidence>
<feature type="domain" description="STAS" evidence="2">
    <location>
        <begin position="374"/>
        <end position="434"/>
    </location>
</feature>
<accession>A0ABS9JYV8</accession>
<evidence type="ECO:0000313" key="4">
    <source>
        <dbReference type="Proteomes" id="UP001165384"/>
    </source>
</evidence>
<dbReference type="Proteomes" id="UP001165384">
    <property type="component" value="Unassembled WGS sequence"/>
</dbReference>
<dbReference type="Gene3D" id="3.30.750.24">
    <property type="entry name" value="STAS domain"/>
    <property type="match status" value="1"/>
</dbReference>
<dbReference type="InterPro" id="IPR002645">
    <property type="entry name" value="STAS_dom"/>
</dbReference>
<proteinExistence type="predicted"/>
<name>A0ABS9JYV8_9RHOO</name>
<keyword evidence="4" id="KW-1185">Reference proteome</keyword>
<gene>
    <name evidence="3" type="ORF">LZ012_03335</name>
</gene>
<comment type="caution">
    <text evidence="3">The sequence shown here is derived from an EMBL/GenBank/DDBJ whole genome shotgun (WGS) entry which is preliminary data.</text>
</comment>
<evidence type="ECO:0000259" key="2">
    <source>
        <dbReference type="PROSITE" id="PS50801"/>
    </source>
</evidence>
<dbReference type="SUPFAM" id="SSF52091">
    <property type="entry name" value="SpoIIaa-like"/>
    <property type="match status" value="1"/>
</dbReference>
<dbReference type="RefSeq" id="WP_275707529.1">
    <property type="nucleotide sequence ID" value="NZ_JAKLTN010000001.1"/>
</dbReference>
<evidence type="ECO:0000313" key="3">
    <source>
        <dbReference type="EMBL" id="MCG2576024.1"/>
    </source>
</evidence>
<feature type="compositionally biased region" description="Low complexity" evidence="1">
    <location>
        <begin position="75"/>
        <end position="84"/>
    </location>
</feature>
<sequence length="434" mass="47188">MVFSFFKKQPNKMPERPAARPRPVAPPPEAKPVEAEPEESAKPLPEALPDLEFTPGKPVQPAPVATQPKRPAEPTPAAKPVAPVADDDFSIDDFDTHFTNSSVMGIDVEQDVDPLQSCVEQVVVLYANGQDGAARSLLETFVRSYHGVEGKRFWMLLFDLLQISGDRAGFEKLGVEYAEACETSPPTWCQEVPAVPAVAGGPGGSKIFLQGVLTSESDLPVVELARLVGQKAEISVDCAKLIGCDDDVAAQLADLLVRARKQRLALTLVGAEAFMDRLNDRLVAGEAAHEPAWRLLLELLQRHATQERFEERAVDYAITFELSPPSWEVMQASGSKAAAVANGARDDAHYLVGELKACRFEDLPQIIESQAQPVLDFSRVTRLDFISAGQLVNRLTPIKAAGRDVVIRSPNHLVAELMAVVGLNKQARIIVPKS</sequence>
<protein>
    <recommendedName>
        <fullName evidence="2">STAS domain-containing protein</fullName>
    </recommendedName>
</protein>
<organism evidence="3 4">
    <name type="scientific">Dechloromonas hankyongensis</name>
    <dbReference type="NCBI Taxonomy" id="2908002"/>
    <lineage>
        <taxon>Bacteria</taxon>
        <taxon>Pseudomonadati</taxon>
        <taxon>Pseudomonadota</taxon>
        <taxon>Betaproteobacteria</taxon>
        <taxon>Rhodocyclales</taxon>
        <taxon>Azonexaceae</taxon>
        <taxon>Dechloromonas</taxon>
    </lineage>
</organism>
<reference evidence="3" key="1">
    <citation type="submission" date="2022-01" db="EMBL/GenBank/DDBJ databases">
        <authorList>
            <person name="Jo J.-H."/>
            <person name="Im W.-T."/>
        </authorList>
    </citation>
    <scope>NUCLEOTIDE SEQUENCE</scope>
    <source>
        <strain evidence="3">XY25</strain>
    </source>
</reference>
<dbReference type="EMBL" id="JAKLTN010000001">
    <property type="protein sequence ID" value="MCG2576024.1"/>
    <property type="molecule type" value="Genomic_DNA"/>
</dbReference>
<dbReference type="PROSITE" id="PS50801">
    <property type="entry name" value="STAS"/>
    <property type="match status" value="1"/>
</dbReference>